<organism evidence="4">
    <name type="scientific">Nakamurella sp. A5-74</name>
    <dbReference type="NCBI Taxonomy" id="3158264"/>
    <lineage>
        <taxon>Bacteria</taxon>
        <taxon>Bacillati</taxon>
        <taxon>Actinomycetota</taxon>
        <taxon>Actinomycetes</taxon>
        <taxon>Nakamurellales</taxon>
        <taxon>Nakamurellaceae</taxon>
        <taxon>Nakamurella</taxon>
    </lineage>
</organism>
<dbReference type="CDD" id="cd01107">
    <property type="entry name" value="HTH_BmrR"/>
    <property type="match status" value="1"/>
</dbReference>
<dbReference type="AlphaFoldDB" id="A0AAU8DUI9"/>
<feature type="domain" description="HTH merR-type" evidence="3">
    <location>
        <begin position="1"/>
        <end position="70"/>
    </location>
</feature>
<dbReference type="RefSeq" id="WP_353651513.1">
    <property type="nucleotide sequence ID" value="NZ_CP159218.1"/>
</dbReference>
<dbReference type="InterPro" id="IPR009061">
    <property type="entry name" value="DNA-bd_dom_put_sf"/>
</dbReference>
<evidence type="ECO:0000256" key="2">
    <source>
        <dbReference type="SAM" id="MobiDB-lite"/>
    </source>
</evidence>
<accession>A0AAU8DUI9</accession>
<dbReference type="InterPro" id="IPR047057">
    <property type="entry name" value="MerR_fam"/>
</dbReference>
<dbReference type="Pfam" id="PF13411">
    <property type="entry name" value="MerR_1"/>
    <property type="match status" value="1"/>
</dbReference>
<dbReference type="GO" id="GO:0003677">
    <property type="term" value="F:DNA binding"/>
    <property type="evidence" value="ECO:0007669"/>
    <property type="project" value="UniProtKB-KW"/>
</dbReference>
<protein>
    <submittedName>
        <fullName evidence="4">MerR family transcriptional regulator</fullName>
    </submittedName>
</protein>
<reference evidence="4" key="1">
    <citation type="submission" date="2024-05" db="EMBL/GenBank/DDBJ databases">
        <authorList>
            <person name="Cai S.Y."/>
            <person name="Jin L.M."/>
            <person name="Li H.R."/>
        </authorList>
    </citation>
    <scope>NUCLEOTIDE SEQUENCE</scope>
    <source>
        <strain evidence="4">A5-74</strain>
    </source>
</reference>
<dbReference type="Gene3D" id="1.10.1660.10">
    <property type="match status" value="1"/>
</dbReference>
<dbReference type="GO" id="GO:0003700">
    <property type="term" value="F:DNA-binding transcription factor activity"/>
    <property type="evidence" value="ECO:0007669"/>
    <property type="project" value="InterPro"/>
</dbReference>
<dbReference type="PANTHER" id="PTHR30204">
    <property type="entry name" value="REDOX-CYCLING DRUG-SENSING TRANSCRIPTIONAL ACTIVATOR SOXR"/>
    <property type="match status" value="1"/>
</dbReference>
<gene>
    <name evidence="4" type="ORF">ABLG96_14160</name>
</gene>
<evidence type="ECO:0000259" key="3">
    <source>
        <dbReference type="PROSITE" id="PS50937"/>
    </source>
</evidence>
<keyword evidence="1" id="KW-0238">DNA-binding</keyword>
<name>A0AAU8DUI9_9ACTN</name>
<feature type="region of interest" description="Disordered" evidence="2">
    <location>
        <begin position="169"/>
        <end position="214"/>
    </location>
</feature>
<evidence type="ECO:0000313" key="4">
    <source>
        <dbReference type="EMBL" id="XCG65909.1"/>
    </source>
</evidence>
<sequence>MSIGELSTVTHLSVKMLRRYHSGGLLVPAEINPWNGYRYYTADQIGPAQTIRRLRELDMPVREIADLIGDLDESRRQPLLTAHLERLEQRLEQTREAVRALRRLIDPGGDPLDVELRRVDELMVASITAELPRDALLDWYAGAMTDLDAVLAGAGVAPAGPPGALIDHGISGVETGSGPRWSNDEGVETPTPRRSSQEHGGRATQQTRPRMRPKSVAAELIRSRALPTAGPPGVEVVTERVEPQYIRTDRQKTPSRLLQRSIDPLVRSWNSFIHTVLATGLERL</sequence>
<evidence type="ECO:0000256" key="1">
    <source>
        <dbReference type="ARBA" id="ARBA00023125"/>
    </source>
</evidence>
<proteinExistence type="predicted"/>
<dbReference type="PANTHER" id="PTHR30204:SF97">
    <property type="entry name" value="MERR FAMILY REGULATORY PROTEIN"/>
    <property type="match status" value="1"/>
</dbReference>
<dbReference type="EMBL" id="CP159218">
    <property type="protein sequence ID" value="XCG65909.1"/>
    <property type="molecule type" value="Genomic_DNA"/>
</dbReference>
<dbReference type="PROSITE" id="PS50937">
    <property type="entry name" value="HTH_MERR_2"/>
    <property type="match status" value="1"/>
</dbReference>
<dbReference type="SUPFAM" id="SSF46955">
    <property type="entry name" value="Putative DNA-binding domain"/>
    <property type="match status" value="1"/>
</dbReference>
<dbReference type="SMART" id="SM00422">
    <property type="entry name" value="HTH_MERR"/>
    <property type="match status" value="1"/>
</dbReference>
<dbReference type="InterPro" id="IPR000551">
    <property type="entry name" value="MerR-type_HTH_dom"/>
</dbReference>